<dbReference type="WBParaSite" id="SMUV_0000215801-mRNA-1">
    <property type="protein sequence ID" value="SMUV_0000215801-mRNA-1"/>
    <property type="gene ID" value="SMUV_0000215801"/>
</dbReference>
<evidence type="ECO:0000313" key="2">
    <source>
        <dbReference type="WBParaSite" id="SMUV_0000215801-mRNA-1"/>
    </source>
</evidence>
<dbReference type="AlphaFoldDB" id="A0A0N5ADB4"/>
<name>A0A0N5ADB4_9BILA</name>
<accession>A0A0N5ADB4</accession>
<organism evidence="1 2">
    <name type="scientific">Syphacia muris</name>
    <dbReference type="NCBI Taxonomy" id="451379"/>
    <lineage>
        <taxon>Eukaryota</taxon>
        <taxon>Metazoa</taxon>
        <taxon>Ecdysozoa</taxon>
        <taxon>Nematoda</taxon>
        <taxon>Chromadorea</taxon>
        <taxon>Rhabditida</taxon>
        <taxon>Spirurina</taxon>
        <taxon>Oxyuridomorpha</taxon>
        <taxon>Oxyuroidea</taxon>
        <taxon>Oxyuridae</taxon>
        <taxon>Syphacia</taxon>
    </lineage>
</organism>
<evidence type="ECO:0000313" key="1">
    <source>
        <dbReference type="Proteomes" id="UP000046393"/>
    </source>
</evidence>
<keyword evidence="1" id="KW-1185">Reference proteome</keyword>
<dbReference type="Proteomes" id="UP000046393">
    <property type="component" value="Unplaced"/>
</dbReference>
<sequence length="73" mass="7089">MLPIGNGCCCPLQLPSICLPSFAPAGCCCPTGGSACPPQAPPCAPYAQPAPQYSYAAPQPAGCGSGGCSPLYG</sequence>
<reference evidence="2" key="1">
    <citation type="submission" date="2017-02" db="UniProtKB">
        <authorList>
            <consortium name="WormBaseParasite"/>
        </authorList>
    </citation>
    <scope>IDENTIFICATION</scope>
</reference>
<protein>
    <submittedName>
        <fullName evidence="2">EB domain-containing protein</fullName>
    </submittedName>
</protein>
<proteinExistence type="predicted"/>